<dbReference type="GO" id="GO:0016837">
    <property type="term" value="F:carbon-oxygen lyase activity, acting on polysaccharides"/>
    <property type="evidence" value="ECO:0007669"/>
    <property type="project" value="TreeGrafter"/>
</dbReference>
<evidence type="ECO:0000313" key="5">
    <source>
        <dbReference type="Proteomes" id="UP000287394"/>
    </source>
</evidence>
<sequence length="515" mass="52959">MIYSSIERAWRWGCAVAIMGVSVCTQASAQSLAEMASQGVGKTYYVAANGNNANPGTLALPWRTIQYAADAVTAGGTVYVRGGVYNEQVKIRRSGSAAGGYLTFRSYPGEVASVSGKGLSPGGQSGLIDIANQSYVIVQGFDIGGFTTASSSNVPVGIFITGAGTNIQILGNHVHNITTTVTSASGNALGVAVYGTNGAAPIGNLVISGNEVDHLKTGQSESVTINGNVQNFQVTNNQVHDNNNIGIDAIGFEGTSPVASTDQARDGVISGNLVYNITSAKNPAYGGSLGADGIYVDGGTRITVERNVIHHADIGIELASEHKGKVTSEVTARSNIVYDSYMVGVTIGGYAATVGGTDRCAIVNNTLCNNDINSTGSGEFQIQYHATNNIFDNNIVSAGAQGLFVNSFTRSAAAPATLANNLYYSAVGAASGEWLWNGVTWTGFSAFQIGTKNDSASKFASPQFVNAAALDFRVAATSPAVGAGVNLGTTLEGLLDIAGAPRVRGANIDVGAYEQ</sequence>
<keyword evidence="3" id="KW-0732">Signal</keyword>
<dbReference type="EMBL" id="AP025739">
    <property type="protein sequence ID" value="BDI28607.1"/>
    <property type="molecule type" value="Genomic_DNA"/>
</dbReference>
<dbReference type="InterPro" id="IPR039448">
    <property type="entry name" value="Beta_helix"/>
</dbReference>
<gene>
    <name evidence="4" type="primary">ywoF</name>
    <name evidence="4" type="ORF">CCAX7_006580</name>
</gene>
<organism evidence="4 5">
    <name type="scientific">Capsulimonas corticalis</name>
    <dbReference type="NCBI Taxonomy" id="2219043"/>
    <lineage>
        <taxon>Bacteria</taxon>
        <taxon>Bacillati</taxon>
        <taxon>Armatimonadota</taxon>
        <taxon>Armatimonadia</taxon>
        <taxon>Capsulimonadales</taxon>
        <taxon>Capsulimonadaceae</taxon>
        <taxon>Capsulimonas</taxon>
    </lineage>
</organism>
<dbReference type="SMART" id="SM00710">
    <property type="entry name" value="PbH1"/>
    <property type="match status" value="7"/>
</dbReference>
<dbReference type="KEGG" id="ccot:CCAX7_006580"/>
<accession>A0A402D1E7</accession>
<name>A0A402D1E7_9BACT</name>
<comment type="subcellular location">
    <subcellularLocation>
        <location evidence="1">Secreted</location>
    </subcellularLocation>
</comment>
<evidence type="ECO:0000256" key="1">
    <source>
        <dbReference type="ARBA" id="ARBA00004613"/>
    </source>
</evidence>
<dbReference type="InterPro" id="IPR052052">
    <property type="entry name" value="Polysaccharide_Lyase_9"/>
</dbReference>
<dbReference type="InterPro" id="IPR006626">
    <property type="entry name" value="PbH1"/>
</dbReference>
<dbReference type="PANTHER" id="PTHR40088">
    <property type="entry name" value="PECTATE LYASE (EUROFUNG)"/>
    <property type="match status" value="1"/>
</dbReference>
<dbReference type="RefSeq" id="WP_218025698.1">
    <property type="nucleotide sequence ID" value="NZ_AP025739.1"/>
</dbReference>
<keyword evidence="5" id="KW-1185">Reference proteome</keyword>
<evidence type="ECO:0000313" key="4">
    <source>
        <dbReference type="EMBL" id="BDI28607.1"/>
    </source>
</evidence>
<dbReference type="InterPro" id="IPR011050">
    <property type="entry name" value="Pectin_lyase_fold/virulence"/>
</dbReference>
<proteinExistence type="predicted"/>
<dbReference type="SUPFAM" id="SSF51126">
    <property type="entry name" value="Pectin lyase-like"/>
    <property type="match status" value="1"/>
</dbReference>
<dbReference type="GO" id="GO:0005576">
    <property type="term" value="C:extracellular region"/>
    <property type="evidence" value="ECO:0007669"/>
    <property type="project" value="UniProtKB-SubCell"/>
</dbReference>
<dbReference type="NCBIfam" id="NF041518">
    <property type="entry name" value="choice_anch_Q"/>
    <property type="match status" value="1"/>
</dbReference>
<dbReference type="Proteomes" id="UP000287394">
    <property type="component" value="Chromosome"/>
</dbReference>
<dbReference type="PANTHER" id="PTHR40088:SF2">
    <property type="entry name" value="SECRETED SUGAR HYDROLASE"/>
    <property type="match status" value="1"/>
</dbReference>
<evidence type="ECO:0000256" key="2">
    <source>
        <dbReference type="ARBA" id="ARBA00022525"/>
    </source>
</evidence>
<evidence type="ECO:0000256" key="3">
    <source>
        <dbReference type="ARBA" id="ARBA00022729"/>
    </source>
</evidence>
<protein>
    <submittedName>
        <fullName evidence="4">Uncharacterized protein</fullName>
    </submittedName>
</protein>
<dbReference type="InterPro" id="IPR059226">
    <property type="entry name" value="Choice_anch_Q_dom"/>
</dbReference>
<dbReference type="Pfam" id="PF13229">
    <property type="entry name" value="Beta_helix"/>
    <property type="match status" value="1"/>
</dbReference>
<dbReference type="AlphaFoldDB" id="A0A402D1E7"/>
<dbReference type="InterPro" id="IPR012334">
    <property type="entry name" value="Pectin_lyas_fold"/>
</dbReference>
<keyword evidence="2" id="KW-0964">Secreted</keyword>
<dbReference type="Gene3D" id="2.160.20.10">
    <property type="entry name" value="Single-stranded right-handed beta-helix, Pectin lyase-like"/>
    <property type="match status" value="1"/>
</dbReference>
<reference evidence="4 5" key="1">
    <citation type="journal article" date="2019" name="Int. J. Syst. Evol. Microbiol.">
        <title>Capsulimonas corticalis gen. nov., sp. nov., an aerobic capsulated bacterium, of a novel bacterial order, Capsulimonadales ord. nov., of the class Armatimonadia of the phylum Armatimonadetes.</title>
        <authorList>
            <person name="Li J."/>
            <person name="Kudo C."/>
            <person name="Tonouchi A."/>
        </authorList>
    </citation>
    <scope>NUCLEOTIDE SEQUENCE [LARGE SCALE GENOMIC DNA]</scope>
    <source>
        <strain evidence="4 5">AX-7</strain>
    </source>
</reference>